<sequence>MLPKLLTLLSLLFTASATHAELANSTRDVTLDLSHGAKVKYSNVPAAFTDQDIQHADLVGMTQTFSNGETWLTLDGKRLFLSPPDEQDQWNSTESTSEWPLMSPSELRPALARFPSYKELEAQWNSARGDSTLRRRDRAGCAKQQVSWEEVQVLLSAA</sequence>
<dbReference type="OrthoDB" id="4927166at2759"/>
<reference evidence="3 4" key="1">
    <citation type="submission" date="2017-06" db="EMBL/GenBank/DDBJ databases">
        <title>Ant-infecting Ophiocordyceps genomes reveal a high diversity of potential behavioral manipulation genes and a possible major role for enterotoxins.</title>
        <authorList>
            <person name="De Bekker C."/>
            <person name="Evans H.C."/>
            <person name="Brachmann A."/>
            <person name="Hughes D.P."/>
        </authorList>
    </citation>
    <scope>NUCLEOTIDE SEQUENCE [LARGE SCALE GENOMIC DNA]</scope>
    <source>
        <strain evidence="3 4">Map16</strain>
    </source>
</reference>
<protein>
    <submittedName>
        <fullName evidence="3">Uncharacterized protein</fullName>
    </submittedName>
</protein>
<evidence type="ECO:0000256" key="2">
    <source>
        <dbReference type="SAM" id="SignalP"/>
    </source>
</evidence>
<feature type="signal peptide" evidence="2">
    <location>
        <begin position="1"/>
        <end position="20"/>
    </location>
</feature>
<feature type="chain" id="PRO_5012406209" evidence="2">
    <location>
        <begin position="21"/>
        <end position="158"/>
    </location>
</feature>
<evidence type="ECO:0000313" key="3">
    <source>
        <dbReference type="EMBL" id="PHH76050.1"/>
    </source>
</evidence>
<dbReference type="EMBL" id="NJES01000182">
    <property type="protein sequence ID" value="PHH76050.1"/>
    <property type="molecule type" value="Genomic_DNA"/>
</dbReference>
<dbReference type="AlphaFoldDB" id="A0A2C5Z8E6"/>
<dbReference type="Proteomes" id="UP000226431">
    <property type="component" value="Unassembled WGS sequence"/>
</dbReference>
<evidence type="ECO:0000256" key="1">
    <source>
        <dbReference type="SAM" id="MobiDB-lite"/>
    </source>
</evidence>
<evidence type="ECO:0000313" key="4">
    <source>
        <dbReference type="Proteomes" id="UP000226431"/>
    </source>
</evidence>
<keyword evidence="4" id="KW-1185">Reference proteome</keyword>
<comment type="caution">
    <text evidence="3">The sequence shown here is derived from an EMBL/GenBank/DDBJ whole genome shotgun (WGS) entry which is preliminary data.</text>
</comment>
<proteinExistence type="predicted"/>
<organism evidence="3 4">
    <name type="scientific">Ophiocordyceps camponoti-rufipedis</name>
    <dbReference type="NCBI Taxonomy" id="2004952"/>
    <lineage>
        <taxon>Eukaryota</taxon>
        <taxon>Fungi</taxon>
        <taxon>Dikarya</taxon>
        <taxon>Ascomycota</taxon>
        <taxon>Pezizomycotina</taxon>
        <taxon>Sordariomycetes</taxon>
        <taxon>Hypocreomycetidae</taxon>
        <taxon>Hypocreales</taxon>
        <taxon>Ophiocordycipitaceae</taxon>
        <taxon>Ophiocordyceps</taxon>
    </lineage>
</organism>
<feature type="region of interest" description="Disordered" evidence="1">
    <location>
        <begin position="83"/>
        <end position="103"/>
    </location>
</feature>
<accession>A0A2C5Z8E6</accession>
<keyword evidence="2" id="KW-0732">Signal</keyword>
<feature type="compositionally biased region" description="Polar residues" evidence="1">
    <location>
        <begin position="89"/>
        <end position="98"/>
    </location>
</feature>
<name>A0A2C5Z8E6_9HYPO</name>
<gene>
    <name evidence="3" type="ORF">CDD80_1859</name>
</gene>